<dbReference type="RefSeq" id="WP_345257757.1">
    <property type="nucleotide sequence ID" value="NZ_BAABGY010000016.1"/>
</dbReference>
<feature type="transmembrane region" description="Helical" evidence="1">
    <location>
        <begin position="36"/>
        <end position="62"/>
    </location>
</feature>
<feature type="transmembrane region" description="Helical" evidence="1">
    <location>
        <begin position="68"/>
        <end position="88"/>
    </location>
</feature>
<protein>
    <recommendedName>
        <fullName evidence="4">Histidine kinase N-terminal 7TM region domain-containing protein</fullName>
    </recommendedName>
</protein>
<evidence type="ECO:0000256" key="1">
    <source>
        <dbReference type="SAM" id="Phobius"/>
    </source>
</evidence>
<organism evidence="2 3">
    <name type="scientific">Flaviaesturariibacter amylovorans</name>
    <dbReference type="NCBI Taxonomy" id="1084520"/>
    <lineage>
        <taxon>Bacteria</taxon>
        <taxon>Pseudomonadati</taxon>
        <taxon>Bacteroidota</taxon>
        <taxon>Chitinophagia</taxon>
        <taxon>Chitinophagales</taxon>
        <taxon>Chitinophagaceae</taxon>
        <taxon>Flaviaestuariibacter</taxon>
    </lineage>
</organism>
<feature type="transmembrane region" description="Helical" evidence="1">
    <location>
        <begin position="6"/>
        <end position="24"/>
    </location>
</feature>
<feature type="transmembrane region" description="Helical" evidence="1">
    <location>
        <begin position="109"/>
        <end position="125"/>
    </location>
</feature>
<dbReference type="EMBL" id="BAABGY010000016">
    <property type="protein sequence ID" value="GAA4341863.1"/>
    <property type="molecule type" value="Genomic_DNA"/>
</dbReference>
<keyword evidence="1" id="KW-0812">Transmembrane</keyword>
<keyword evidence="1" id="KW-0472">Membrane</keyword>
<accession>A0ABP8HNN7</accession>
<evidence type="ECO:0008006" key="4">
    <source>
        <dbReference type="Google" id="ProtNLM"/>
    </source>
</evidence>
<proteinExistence type="predicted"/>
<comment type="caution">
    <text evidence="2">The sequence shown here is derived from an EMBL/GenBank/DDBJ whole genome shotgun (WGS) entry which is preliminary data.</text>
</comment>
<gene>
    <name evidence="2" type="ORF">GCM10023184_40640</name>
</gene>
<keyword evidence="1" id="KW-1133">Transmembrane helix</keyword>
<keyword evidence="3" id="KW-1185">Reference proteome</keyword>
<evidence type="ECO:0000313" key="2">
    <source>
        <dbReference type="EMBL" id="GAA4341863.1"/>
    </source>
</evidence>
<sequence length="172" mass="18760">MNQALIDNTLLSLACLCALAITWTTKRRRAGNLPSFLLLFAALVVFLNMWAHCIAVALVNWNRYRSGIFYYTFAFYGQLLLGVVAILVSGFNIHHVRRHIKGLPRQRPVLYGLNAATAALFLPVIPLNPIGALPVLAAVLSTGTLVFAKVTPRQAPVATAKPALRSEASRPV</sequence>
<name>A0ABP8HNN7_9BACT</name>
<reference evidence="3" key="1">
    <citation type="journal article" date="2019" name="Int. J. Syst. Evol. Microbiol.">
        <title>The Global Catalogue of Microorganisms (GCM) 10K type strain sequencing project: providing services to taxonomists for standard genome sequencing and annotation.</title>
        <authorList>
            <consortium name="The Broad Institute Genomics Platform"/>
            <consortium name="The Broad Institute Genome Sequencing Center for Infectious Disease"/>
            <person name="Wu L."/>
            <person name="Ma J."/>
        </authorList>
    </citation>
    <scope>NUCLEOTIDE SEQUENCE [LARGE SCALE GENOMIC DNA]</scope>
    <source>
        <strain evidence="3">JCM 17919</strain>
    </source>
</reference>
<dbReference type="Proteomes" id="UP001501725">
    <property type="component" value="Unassembled WGS sequence"/>
</dbReference>
<evidence type="ECO:0000313" key="3">
    <source>
        <dbReference type="Proteomes" id="UP001501725"/>
    </source>
</evidence>